<keyword evidence="3" id="KW-1185">Reference proteome</keyword>
<evidence type="ECO:0000313" key="2">
    <source>
        <dbReference type="EMBL" id="KAG0726764.1"/>
    </source>
</evidence>
<comment type="caution">
    <text evidence="2">The sequence shown here is derived from an EMBL/GenBank/DDBJ whole genome shotgun (WGS) entry which is preliminary data.</text>
</comment>
<sequence length="259" mass="27850">MVRLLQTRTLLGQLWRNVRTASGAAPPTGAPHPHPHRRRKTLGVFFRAWLQRPKILLAHPPPQQLRQHRSRPVRGNAGEPRVADPLHSPGTVVGEKKGGETLRTDGVHTPCSLMPGPAGTPRCSPRHALGWQAPCHQRGRGPYSGPPPKPGTHQAQAYPPSVTAKKARERCSRDCSGAWEPPTLTCLGFTRGWGQLTAPSPADSANNCPPSHSLPRPFRKVERPSSAILPPREEGGPGKCSPGSGLPPAPSGPERSKNL</sequence>
<name>A0A8J4YTQ7_CHIOP</name>
<reference evidence="2" key="1">
    <citation type="submission" date="2020-07" db="EMBL/GenBank/DDBJ databases">
        <title>The High-quality genome of the commercially important snow crab, Chionoecetes opilio.</title>
        <authorList>
            <person name="Jeong J.-H."/>
            <person name="Ryu S."/>
        </authorList>
    </citation>
    <scope>NUCLEOTIDE SEQUENCE</scope>
    <source>
        <strain evidence="2">MADBK_172401_WGS</strain>
        <tissue evidence="2">Digestive gland</tissue>
    </source>
</reference>
<dbReference type="AlphaFoldDB" id="A0A8J4YTQ7"/>
<dbReference type="Proteomes" id="UP000770661">
    <property type="component" value="Unassembled WGS sequence"/>
</dbReference>
<gene>
    <name evidence="2" type="ORF">GWK47_035917</name>
</gene>
<dbReference type="EMBL" id="JACEEZ010004011">
    <property type="protein sequence ID" value="KAG0726764.1"/>
    <property type="molecule type" value="Genomic_DNA"/>
</dbReference>
<feature type="compositionally biased region" description="Basic and acidic residues" evidence="1">
    <location>
        <begin position="94"/>
        <end position="106"/>
    </location>
</feature>
<proteinExistence type="predicted"/>
<accession>A0A8J4YTQ7</accession>
<evidence type="ECO:0000313" key="3">
    <source>
        <dbReference type="Proteomes" id="UP000770661"/>
    </source>
</evidence>
<feature type="region of interest" description="Disordered" evidence="1">
    <location>
        <begin position="62"/>
        <end position="111"/>
    </location>
</feature>
<organism evidence="2 3">
    <name type="scientific">Chionoecetes opilio</name>
    <name type="common">Atlantic snow crab</name>
    <name type="synonym">Cancer opilio</name>
    <dbReference type="NCBI Taxonomy" id="41210"/>
    <lineage>
        <taxon>Eukaryota</taxon>
        <taxon>Metazoa</taxon>
        <taxon>Ecdysozoa</taxon>
        <taxon>Arthropoda</taxon>
        <taxon>Crustacea</taxon>
        <taxon>Multicrustacea</taxon>
        <taxon>Malacostraca</taxon>
        <taxon>Eumalacostraca</taxon>
        <taxon>Eucarida</taxon>
        <taxon>Decapoda</taxon>
        <taxon>Pleocyemata</taxon>
        <taxon>Brachyura</taxon>
        <taxon>Eubrachyura</taxon>
        <taxon>Majoidea</taxon>
        <taxon>Majidae</taxon>
        <taxon>Chionoecetes</taxon>
    </lineage>
</organism>
<feature type="region of interest" description="Disordered" evidence="1">
    <location>
        <begin position="133"/>
        <end position="165"/>
    </location>
</feature>
<evidence type="ECO:0000256" key="1">
    <source>
        <dbReference type="SAM" id="MobiDB-lite"/>
    </source>
</evidence>
<feature type="region of interest" description="Disordered" evidence="1">
    <location>
        <begin position="197"/>
        <end position="259"/>
    </location>
</feature>
<protein>
    <submittedName>
        <fullName evidence="2">Uncharacterized protein</fullName>
    </submittedName>
</protein>